<gene>
    <name evidence="2" type="ORF">METZ01_LOCUS267899</name>
</gene>
<protein>
    <recommendedName>
        <fullName evidence="3">F5/8 type C domain-containing protein</fullName>
    </recommendedName>
</protein>
<dbReference type="AlphaFoldDB" id="A0A382JTQ8"/>
<keyword evidence="1" id="KW-0812">Transmembrane</keyword>
<reference evidence="2" key="1">
    <citation type="submission" date="2018-05" db="EMBL/GenBank/DDBJ databases">
        <authorList>
            <person name="Lanie J.A."/>
            <person name="Ng W.-L."/>
            <person name="Kazmierczak K.M."/>
            <person name="Andrzejewski T.M."/>
            <person name="Davidsen T.M."/>
            <person name="Wayne K.J."/>
            <person name="Tettelin H."/>
            <person name="Glass J.I."/>
            <person name="Rusch D."/>
            <person name="Podicherti R."/>
            <person name="Tsui H.-C.T."/>
            <person name="Winkler M.E."/>
        </authorList>
    </citation>
    <scope>NUCLEOTIDE SEQUENCE</scope>
</reference>
<accession>A0A382JTQ8</accession>
<feature type="transmembrane region" description="Helical" evidence="1">
    <location>
        <begin position="47"/>
        <end position="69"/>
    </location>
</feature>
<dbReference type="EMBL" id="UINC01076152">
    <property type="protein sequence ID" value="SVC15045.1"/>
    <property type="molecule type" value="Genomic_DNA"/>
</dbReference>
<organism evidence="2">
    <name type="scientific">marine metagenome</name>
    <dbReference type="NCBI Taxonomy" id="408172"/>
    <lineage>
        <taxon>unclassified sequences</taxon>
        <taxon>metagenomes</taxon>
        <taxon>ecological metagenomes</taxon>
    </lineage>
</organism>
<evidence type="ECO:0000256" key="1">
    <source>
        <dbReference type="SAM" id="Phobius"/>
    </source>
</evidence>
<name>A0A382JTQ8_9ZZZZ</name>
<evidence type="ECO:0008006" key="3">
    <source>
        <dbReference type="Google" id="ProtNLM"/>
    </source>
</evidence>
<evidence type="ECO:0000313" key="2">
    <source>
        <dbReference type="EMBL" id="SVC15045.1"/>
    </source>
</evidence>
<keyword evidence="1" id="KW-1133">Transmembrane helix</keyword>
<sequence length="235" mass="27136">MNRVWTILTQGNKVYYTKLHYSEISPYCVRNLIHVSLQAKSKSRIPVIFLFVLLGGSTLILGCNLSYLMNQQGWSKNYALLEEARATNPSMIDGNMNTGGRGEIRPSYSTMHQTSEAYVLLPQPKLVSKIILLSRELQEGKFKGKRCELHIYQGTQWKLIDFFTIKGIKTVIQFPAVKTEQVRLRLPTWTKFDSMDKVVNEINQDIITRKYYDFIPPEILEIEIYGPVETQTVQH</sequence>
<proteinExistence type="predicted"/>
<keyword evidence="1" id="KW-0472">Membrane</keyword>